<feature type="compositionally biased region" description="Basic and acidic residues" evidence="1">
    <location>
        <begin position="175"/>
        <end position="188"/>
    </location>
</feature>
<accession>A0A5J5EB63</accession>
<proteinExistence type="predicted"/>
<reference evidence="2 3" key="1">
    <citation type="submission" date="2019-09" db="EMBL/GenBank/DDBJ databases">
        <title>Draft genome of the ectomycorrhizal ascomycete Sphaerosporella brunnea.</title>
        <authorList>
            <consortium name="DOE Joint Genome Institute"/>
            <person name="Benucci G.M."/>
            <person name="Marozzi G."/>
            <person name="Antonielli L."/>
            <person name="Sanchez S."/>
            <person name="Marco P."/>
            <person name="Wang X."/>
            <person name="Falini L.B."/>
            <person name="Barry K."/>
            <person name="Haridas S."/>
            <person name="Lipzen A."/>
            <person name="Labutti K."/>
            <person name="Grigoriev I.V."/>
            <person name="Murat C."/>
            <person name="Martin F."/>
            <person name="Albertini E."/>
            <person name="Donnini D."/>
            <person name="Bonito G."/>
        </authorList>
    </citation>
    <scope>NUCLEOTIDE SEQUENCE [LARGE SCALE GENOMIC DNA]</scope>
    <source>
        <strain evidence="2 3">Sb_GMNB300</strain>
    </source>
</reference>
<dbReference type="InParanoid" id="A0A5J5EB63"/>
<feature type="region of interest" description="Disordered" evidence="1">
    <location>
        <begin position="150"/>
        <end position="209"/>
    </location>
</feature>
<comment type="caution">
    <text evidence="2">The sequence shown here is derived from an EMBL/GenBank/DDBJ whole genome shotgun (WGS) entry which is preliminary data.</text>
</comment>
<organism evidence="2 3">
    <name type="scientific">Sphaerosporella brunnea</name>
    <dbReference type="NCBI Taxonomy" id="1250544"/>
    <lineage>
        <taxon>Eukaryota</taxon>
        <taxon>Fungi</taxon>
        <taxon>Dikarya</taxon>
        <taxon>Ascomycota</taxon>
        <taxon>Pezizomycotina</taxon>
        <taxon>Pezizomycetes</taxon>
        <taxon>Pezizales</taxon>
        <taxon>Pyronemataceae</taxon>
        <taxon>Sphaerosporella</taxon>
    </lineage>
</organism>
<evidence type="ECO:0000313" key="3">
    <source>
        <dbReference type="Proteomes" id="UP000326924"/>
    </source>
</evidence>
<name>A0A5J5EB63_9PEZI</name>
<feature type="region of interest" description="Disordered" evidence="1">
    <location>
        <begin position="1"/>
        <end position="89"/>
    </location>
</feature>
<evidence type="ECO:0000256" key="1">
    <source>
        <dbReference type="SAM" id="MobiDB-lite"/>
    </source>
</evidence>
<sequence>MPENSDKLRPQSSLWLSPSPPPELSLSEPPLPEPSLPEPPLPEPLRSQLPLWPSPSPPSELSLPKPPLPELSLPEPPLPGPPLPGQALKNPYFMGVYQAKMPGHTESKPPKAFMDTQQALFPDDAGRDDPNIIQPLYSYPDKPALKACRRRKRVRPLPDNAKPMRLPSRMASLLKTEEREAEQRKVQAEEEAVNPQQSKENSDRTKRQK</sequence>
<gene>
    <name evidence="2" type="ORF">FN846DRAFT_896666</name>
</gene>
<protein>
    <submittedName>
        <fullName evidence="2">Uncharacterized protein</fullName>
    </submittedName>
</protein>
<dbReference type="EMBL" id="VXIS01000649">
    <property type="protein sequence ID" value="KAA8892655.1"/>
    <property type="molecule type" value="Genomic_DNA"/>
</dbReference>
<dbReference type="Proteomes" id="UP000326924">
    <property type="component" value="Unassembled WGS sequence"/>
</dbReference>
<dbReference type="AlphaFoldDB" id="A0A5J5EB63"/>
<evidence type="ECO:0000313" key="2">
    <source>
        <dbReference type="EMBL" id="KAA8892655.1"/>
    </source>
</evidence>
<feature type="compositionally biased region" description="Basic and acidic residues" evidence="1">
    <location>
        <begin position="200"/>
        <end position="209"/>
    </location>
</feature>
<feature type="compositionally biased region" description="Pro residues" evidence="1">
    <location>
        <begin position="52"/>
        <end position="84"/>
    </location>
</feature>
<feature type="compositionally biased region" description="Pro residues" evidence="1">
    <location>
        <begin position="18"/>
        <end position="43"/>
    </location>
</feature>
<keyword evidence="3" id="KW-1185">Reference proteome</keyword>